<dbReference type="CDD" id="cd22157">
    <property type="entry name" value="F-box_AtFBW1-like"/>
    <property type="match status" value="1"/>
</dbReference>
<dbReference type="SMART" id="SM00256">
    <property type="entry name" value="FBOX"/>
    <property type="match status" value="1"/>
</dbReference>
<dbReference type="InterPro" id="IPR015915">
    <property type="entry name" value="Kelch-typ_b-propeller"/>
</dbReference>
<dbReference type="Gene3D" id="1.20.1280.50">
    <property type="match status" value="1"/>
</dbReference>
<evidence type="ECO:0000259" key="1">
    <source>
        <dbReference type="PROSITE" id="PS50181"/>
    </source>
</evidence>
<organism evidence="2 3">
    <name type="scientific">Cuscuta epithymum</name>
    <dbReference type="NCBI Taxonomy" id="186058"/>
    <lineage>
        <taxon>Eukaryota</taxon>
        <taxon>Viridiplantae</taxon>
        <taxon>Streptophyta</taxon>
        <taxon>Embryophyta</taxon>
        <taxon>Tracheophyta</taxon>
        <taxon>Spermatophyta</taxon>
        <taxon>Magnoliopsida</taxon>
        <taxon>eudicotyledons</taxon>
        <taxon>Gunneridae</taxon>
        <taxon>Pentapetalae</taxon>
        <taxon>asterids</taxon>
        <taxon>lamiids</taxon>
        <taxon>Solanales</taxon>
        <taxon>Convolvulaceae</taxon>
        <taxon>Cuscuteae</taxon>
        <taxon>Cuscuta</taxon>
        <taxon>Cuscuta subgen. Cuscuta</taxon>
    </lineage>
</organism>
<dbReference type="EMBL" id="CAMAPF010000082">
    <property type="protein sequence ID" value="CAH9094770.1"/>
    <property type="molecule type" value="Genomic_DNA"/>
</dbReference>
<dbReference type="AlphaFoldDB" id="A0AAV0DBS1"/>
<dbReference type="SUPFAM" id="SSF81383">
    <property type="entry name" value="F-box domain"/>
    <property type="match status" value="1"/>
</dbReference>
<feature type="domain" description="F-box" evidence="1">
    <location>
        <begin position="7"/>
        <end position="54"/>
    </location>
</feature>
<evidence type="ECO:0000313" key="2">
    <source>
        <dbReference type="EMBL" id="CAH9094770.1"/>
    </source>
</evidence>
<dbReference type="InterPro" id="IPR001810">
    <property type="entry name" value="F-box_dom"/>
</dbReference>
<dbReference type="PANTHER" id="PTHR31672">
    <property type="entry name" value="BNACNNG10540D PROTEIN"/>
    <property type="match status" value="1"/>
</dbReference>
<dbReference type="Proteomes" id="UP001152523">
    <property type="component" value="Unassembled WGS sequence"/>
</dbReference>
<comment type="caution">
    <text evidence="2">The sequence shown here is derived from an EMBL/GenBank/DDBJ whole genome shotgun (WGS) entry which is preliminary data.</text>
</comment>
<dbReference type="InterPro" id="IPR050796">
    <property type="entry name" value="SCF_F-box_component"/>
</dbReference>
<dbReference type="InterPro" id="IPR006527">
    <property type="entry name" value="F-box-assoc_dom_typ1"/>
</dbReference>
<sequence>MTLVEMSSGAPFLPIEIISDVLKRLPVKSLIRFQTVCKLWKNLIKSPSFIASHLDHSDRENPSFIARGRNYVSGSSILHFLDRDLQLLQVQKNPFMDSLECVWIVGSYNGLVCVQTGQPGTLYSLYLWNPAIREVIEVPRSRPNMDLCYFCSLGFAFSPTVNDYRIVIPYVKPGDEEYGFEAYSLTTNSWKNIGMGSLKGICPFFDCVTLNGSMFWLASQRGMASHGEDNSNVILSLYLAMDKFRLIPPPPLSRNEVAKLTEYENRLAVFHYSSALNTANTSIDLWVIEEGIGGSWSKILTCGPYPHFAIPLTIWKNQILCDVFDECSVEGTDEIETTGSCLFDPTSNEVKVLFSGRSGILHVIFRYVESLVHICNIHTAKY</sequence>
<keyword evidence="3" id="KW-1185">Reference proteome</keyword>
<evidence type="ECO:0000313" key="3">
    <source>
        <dbReference type="Proteomes" id="UP001152523"/>
    </source>
</evidence>
<reference evidence="2" key="1">
    <citation type="submission" date="2022-07" db="EMBL/GenBank/DDBJ databases">
        <authorList>
            <person name="Macas J."/>
            <person name="Novak P."/>
            <person name="Neumann P."/>
        </authorList>
    </citation>
    <scope>NUCLEOTIDE SEQUENCE</scope>
</reference>
<dbReference type="PANTHER" id="PTHR31672:SF10">
    <property type="entry name" value="F-BOX DOMAIN-CONTAINING PROTEIN"/>
    <property type="match status" value="1"/>
</dbReference>
<dbReference type="SUPFAM" id="SSF50965">
    <property type="entry name" value="Galactose oxidase, central domain"/>
    <property type="match status" value="1"/>
</dbReference>
<dbReference type="NCBIfam" id="TIGR01640">
    <property type="entry name" value="F_box_assoc_1"/>
    <property type="match status" value="1"/>
</dbReference>
<dbReference type="Gene3D" id="2.120.10.80">
    <property type="entry name" value="Kelch-type beta propeller"/>
    <property type="match status" value="1"/>
</dbReference>
<protein>
    <recommendedName>
        <fullName evidence="1">F-box domain-containing protein</fullName>
    </recommendedName>
</protein>
<gene>
    <name evidence="2" type="ORF">CEPIT_LOCUS12999</name>
</gene>
<dbReference type="Pfam" id="PF07734">
    <property type="entry name" value="FBA_1"/>
    <property type="match status" value="1"/>
</dbReference>
<dbReference type="Pfam" id="PF00646">
    <property type="entry name" value="F-box"/>
    <property type="match status" value="1"/>
</dbReference>
<dbReference type="InterPro" id="IPR036047">
    <property type="entry name" value="F-box-like_dom_sf"/>
</dbReference>
<accession>A0AAV0DBS1</accession>
<dbReference type="InterPro" id="IPR011043">
    <property type="entry name" value="Gal_Oxase/kelch_b-propeller"/>
</dbReference>
<proteinExistence type="predicted"/>
<name>A0AAV0DBS1_9ASTE</name>
<dbReference type="InterPro" id="IPR017451">
    <property type="entry name" value="F-box-assoc_interact_dom"/>
</dbReference>
<dbReference type="PROSITE" id="PS50181">
    <property type="entry name" value="FBOX"/>
    <property type="match status" value="1"/>
</dbReference>